<dbReference type="Proteomes" id="UP000186922">
    <property type="component" value="Unassembled WGS sequence"/>
</dbReference>
<comment type="caution">
    <text evidence="2">The sequence shown here is derived from an EMBL/GenBank/DDBJ whole genome shotgun (WGS) entry which is preliminary data.</text>
</comment>
<dbReference type="Gene3D" id="3.30.160.60">
    <property type="entry name" value="Classic Zinc Finger"/>
    <property type="match status" value="1"/>
</dbReference>
<dbReference type="AlphaFoldDB" id="A0A1D1USJ3"/>
<dbReference type="PROSITE" id="PS00028">
    <property type="entry name" value="ZINC_FINGER_C2H2_1"/>
    <property type="match status" value="1"/>
</dbReference>
<organism evidence="2 3">
    <name type="scientific">Ramazzottius varieornatus</name>
    <name type="common">Water bear</name>
    <name type="synonym">Tardigrade</name>
    <dbReference type="NCBI Taxonomy" id="947166"/>
    <lineage>
        <taxon>Eukaryota</taxon>
        <taxon>Metazoa</taxon>
        <taxon>Ecdysozoa</taxon>
        <taxon>Tardigrada</taxon>
        <taxon>Eutardigrada</taxon>
        <taxon>Parachela</taxon>
        <taxon>Hypsibioidea</taxon>
        <taxon>Ramazzottiidae</taxon>
        <taxon>Ramazzottius</taxon>
    </lineage>
</organism>
<dbReference type="InterPro" id="IPR013087">
    <property type="entry name" value="Znf_C2H2_type"/>
</dbReference>
<dbReference type="SMART" id="SM00355">
    <property type="entry name" value="ZnF_C2H2"/>
    <property type="match status" value="2"/>
</dbReference>
<keyword evidence="3" id="KW-1185">Reference proteome</keyword>
<evidence type="ECO:0000259" key="1">
    <source>
        <dbReference type="PROSITE" id="PS00028"/>
    </source>
</evidence>
<reference evidence="2 3" key="1">
    <citation type="journal article" date="2016" name="Nat. Commun.">
        <title>Extremotolerant tardigrade genome and improved radiotolerance of human cultured cells by tardigrade-unique protein.</title>
        <authorList>
            <person name="Hashimoto T."/>
            <person name="Horikawa D.D."/>
            <person name="Saito Y."/>
            <person name="Kuwahara H."/>
            <person name="Kozuka-Hata H."/>
            <person name="Shin-I T."/>
            <person name="Minakuchi Y."/>
            <person name="Ohishi K."/>
            <person name="Motoyama A."/>
            <person name="Aizu T."/>
            <person name="Enomoto A."/>
            <person name="Kondo K."/>
            <person name="Tanaka S."/>
            <person name="Hara Y."/>
            <person name="Koshikawa S."/>
            <person name="Sagara H."/>
            <person name="Miura T."/>
            <person name="Yokobori S."/>
            <person name="Miyagawa K."/>
            <person name="Suzuki Y."/>
            <person name="Kubo T."/>
            <person name="Oyama M."/>
            <person name="Kohara Y."/>
            <person name="Fujiyama A."/>
            <person name="Arakawa K."/>
            <person name="Katayama T."/>
            <person name="Toyoda A."/>
            <person name="Kunieda T."/>
        </authorList>
    </citation>
    <scope>NUCLEOTIDE SEQUENCE [LARGE SCALE GENOMIC DNA]</scope>
    <source>
        <strain evidence="2 3">YOKOZUNA-1</strain>
    </source>
</reference>
<evidence type="ECO:0000313" key="2">
    <source>
        <dbReference type="EMBL" id="GAU89333.1"/>
    </source>
</evidence>
<name>A0A1D1USJ3_RAMVA</name>
<accession>A0A1D1USJ3</accession>
<feature type="domain" description="C2H2-type" evidence="1">
    <location>
        <begin position="54"/>
        <end position="77"/>
    </location>
</feature>
<proteinExistence type="predicted"/>
<sequence length="110" mass="12641">MAKLEPTSVQKGNRLYKRLYQCPLHHCELTCRLKEKMIDHLHSHGTNHRERHLCGIGGCAVRFPFLENLKAHVRKEHPGKELEDTEMRKHRFACTVEGCVANLASARKAS</sequence>
<gene>
    <name evidence="2" type="primary">RvY_01892-1</name>
    <name evidence="2" type="synonym">RvY_01892.1</name>
    <name evidence="2" type="ORF">RvY_01892</name>
</gene>
<evidence type="ECO:0000313" key="3">
    <source>
        <dbReference type="Proteomes" id="UP000186922"/>
    </source>
</evidence>
<protein>
    <recommendedName>
        <fullName evidence="1">C2H2-type domain-containing protein</fullName>
    </recommendedName>
</protein>
<dbReference type="EMBL" id="BDGG01000001">
    <property type="protein sequence ID" value="GAU89333.1"/>
    <property type="molecule type" value="Genomic_DNA"/>
</dbReference>